<proteinExistence type="predicted"/>
<keyword evidence="1" id="KW-0472">Membrane</keyword>
<gene>
    <name evidence="2" type="ORF">MNOR_LOCUS18971</name>
</gene>
<evidence type="ECO:0000313" key="2">
    <source>
        <dbReference type="EMBL" id="CAL4108757.1"/>
    </source>
</evidence>
<evidence type="ECO:0000256" key="1">
    <source>
        <dbReference type="SAM" id="Phobius"/>
    </source>
</evidence>
<keyword evidence="1" id="KW-0812">Transmembrane</keyword>
<dbReference type="AlphaFoldDB" id="A0AAV2R307"/>
<feature type="transmembrane region" description="Helical" evidence="1">
    <location>
        <begin position="21"/>
        <end position="40"/>
    </location>
</feature>
<dbReference type="Proteomes" id="UP001497623">
    <property type="component" value="Unassembled WGS sequence"/>
</dbReference>
<name>A0AAV2R307_MEGNR</name>
<keyword evidence="3" id="KW-1185">Reference proteome</keyword>
<dbReference type="EMBL" id="CAXKWB010013847">
    <property type="protein sequence ID" value="CAL4108757.1"/>
    <property type="molecule type" value="Genomic_DNA"/>
</dbReference>
<feature type="transmembrane region" description="Helical" evidence="1">
    <location>
        <begin position="85"/>
        <end position="109"/>
    </location>
</feature>
<organism evidence="2 3">
    <name type="scientific">Meganyctiphanes norvegica</name>
    <name type="common">Northern krill</name>
    <name type="synonym">Thysanopoda norvegica</name>
    <dbReference type="NCBI Taxonomy" id="48144"/>
    <lineage>
        <taxon>Eukaryota</taxon>
        <taxon>Metazoa</taxon>
        <taxon>Ecdysozoa</taxon>
        <taxon>Arthropoda</taxon>
        <taxon>Crustacea</taxon>
        <taxon>Multicrustacea</taxon>
        <taxon>Malacostraca</taxon>
        <taxon>Eumalacostraca</taxon>
        <taxon>Eucarida</taxon>
        <taxon>Euphausiacea</taxon>
        <taxon>Euphausiidae</taxon>
        <taxon>Meganyctiphanes</taxon>
    </lineage>
</organism>
<comment type="caution">
    <text evidence="2">The sequence shown here is derived from an EMBL/GenBank/DDBJ whole genome shotgun (WGS) entry which is preliminary data.</text>
</comment>
<evidence type="ECO:0000313" key="3">
    <source>
        <dbReference type="Proteomes" id="UP001497623"/>
    </source>
</evidence>
<feature type="non-terminal residue" evidence="2">
    <location>
        <position position="1"/>
    </location>
</feature>
<sequence length="201" mass="21641">SEDHETHPKMQQQQQQWRQQVVVVAASVILFLAAGCLTATDASANNTTQEPGIIGYSSQHSHLAINKPNRNNAAKFFASVGTQILTIYSLTTSTVYFTCLSGISANALCKGKRKKRTLPTKLDILDSGVIQTLESSHGNPISLAAEEFTANKKDVSKVLVPLWSTSKTTSTVTVLYTATASTLKLSYYCSVARLTAPSPSC</sequence>
<keyword evidence="1" id="KW-1133">Transmembrane helix</keyword>
<accession>A0AAV2R307</accession>
<reference evidence="2 3" key="1">
    <citation type="submission" date="2024-05" db="EMBL/GenBank/DDBJ databases">
        <authorList>
            <person name="Wallberg A."/>
        </authorList>
    </citation>
    <scope>NUCLEOTIDE SEQUENCE [LARGE SCALE GENOMIC DNA]</scope>
</reference>
<protein>
    <submittedName>
        <fullName evidence="2">Uncharacterized protein</fullName>
    </submittedName>
</protein>